<evidence type="ECO:0000256" key="4">
    <source>
        <dbReference type="ARBA" id="ARBA00022475"/>
    </source>
</evidence>
<reference evidence="12 13" key="1">
    <citation type="journal article" date="2009" name="PLoS ONE">
        <title>The complete genome of Teredinibacter turnerae T7901: an intracellular endosymbiont of marine wood-boring bivalves (shipworms).</title>
        <authorList>
            <person name="Yang J.C."/>
            <person name="Madupu R."/>
            <person name="Durkin A.S."/>
            <person name="Ekborg N.A."/>
            <person name="Pedamallu C.S."/>
            <person name="Hostetler J.B."/>
            <person name="Radune D."/>
            <person name="Toms B.S."/>
            <person name="Henrissat B."/>
            <person name="Coutinho P.M."/>
            <person name="Schwarz S."/>
            <person name="Field L."/>
            <person name="Trindade-Silva A.E."/>
            <person name="Soares C.A.G."/>
            <person name="Elshahawi S."/>
            <person name="Hanora A."/>
            <person name="Schmidt E.W."/>
            <person name="Haygood M.G."/>
            <person name="Posfai J."/>
            <person name="Benner J."/>
            <person name="Madinger C."/>
            <person name="Nove J."/>
            <person name="Anton B."/>
            <person name="Chaudhary K."/>
            <person name="Foster J."/>
            <person name="Holman A."/>
            <person name="Kumar S."/>
            <person name="Lessard P.A."/>
            <person name="Luyten Y.A."/>
            <person name="Slatko B."/>
            <person name="Wood N."/>
            <person name="Wu B."/>
            <person name="Teplitski M."/>
            <person name="Mougous J.D."/>
            <person name="Ward N."/>
            <person name="Eisen J.A."/>
            <person name="Badger J.H."/>
            <person name="Distel D.L."/>
        </authorList>
    </citation>
    <scope>NUCLEOTIDE SEQUENCE [LARGE SCALE GENOMIC DNA]</scope>
    <source>
        <strain evidence="13">ATCC 39867 / T7901</strain>
    </source>
</reference>
<dbReference type="RefSeq" id="WP_015817244.1">
    <property type="nucleotide sequence ID" value="NC_012997.1"/>
</dbReference>
<sequence length="401" mass="45311">MKRLHLLGILTLCAIVAAPLILELIKADTGYILISLGSTTIETSFWFAIFAVIFGVLVLRWSYMLLRAILRSLGVSWAFLAEGRSRQLNARTQRGLIHYIEGNWQAAKKDLLSVAKYADQPLVHYLAAAHSAHQLGDMETCQALLSKAEEVAPENELAVLLSQAKMQLANQQCEQCLATLERARSVAPRHPVVLDLLLTVYQRVNDWAAVQALLPELKKSKAYTQEQLHSLEVDAVCAVLDTHKFNLDELKSYWQKLDKSLKQSQVLVLQYCGHLQRLGAEEAAEQQLRRVLTKQWDARLVELYGRVRGGSDNEQLLVAEQWLRERPGDPDLLLALARIAMRNQLWGKARSYFESSLQLQKNPQAYAEFAALLAQLGDHQKSTELYQLGLLQLTTHQQEKI</sequence>
<keyword evidence="4" id="KW-1003">Cell membrane</keyword>
<dbReference type="GO" id="GO:0006779">
    <property type="term" value="P:porphyrin-containing compound biosynthetic process"/>
    <property type="evidence" value="ECO:0007669"/>
    <property type="project" value="UniProtKB-KW"/>
</dbReference>
<dbReference type="SMART" id="SM00028">
    <property type="entry name" value="TPR"/>
    <property type="match status" value="4"/>
</dbReference>
<keyword evidence="9" id="KW-0627">Porphyrin biosynthesis</keyword>
<keyword evidence="6 10" id="KW-0812">Transmembrane</keyword>
<dbReference type="Gene3D" id="1.25.40.10">
    <property type="entry name" value="Tetratricopeptide repeat domain"/>
    <property type="match status" value="2"/>
</dbReference>
<dbReference type="HOGENOM" id="CLU_037501_2_1_6"/>
<name>C5BLH9_TERTT</name>
<feature type="domain" description="HemY N-terminal" evidence="11">
    <location>
        <begin position="30"/>
        <end position="136"/>
    </location>
</feature>
<evidence type="ECO:0000256" key="2">
    <source>
        <dbReference type="ARBA" id="ARBA00004429"/>
    </source>
</evidence>
<comment type="pathway">
    <text evidence="3">Porphyrin-containing compound metabolism; protoheme biosynthesis.</text>
</comment>
<evidence type="ECO:0000313" key="13">
    <source>
        <dbReference type="Proteomes" id="UP000009080"/>
    </source>
</evidence>
<evidence type="ECO:0000256" key="9">
    <source>
        <dbReference type="ARBA" id="ARBA00023244"/>
    </source>
</evidence>
<dbReference type="GO" id="GO:0005886">
    <property type="term" value="C:plasma membrane"/>
    <property type="evidence" value="ECO:0007669"/>
    <property type="project" value="UniProtKB-SubCell"/>
</dbReference>
<evidence type="ECO:0000256" key="3">
    <source>
        <dbReference type="ARBA" id="ARBA00004744"/>
    </source>
</evidence>
<protein>
    <submittedName>
        <fullName evidence="12">Metal dependent phosphohydrolase</fullName>
    </submittedName>
</protein>
<dbReference type="InterPro" id="IPR005254">
    <property type="entry name" value="Heme_biosyn_assoc_TPR_pro"/>
</dbReference>
<dbReference type="GO" id="GO:0016787">
    <property type="term" value="F:hydrolase activity"/>
    <property type="evidence" value="ECO:0007669"/>
    <property type="project" value="UniProtKB-KW"/>
</dbReference>
<dbReference type="AlphaFoldDB" id="C5BLH9"/>
<evidence type="ECO:0000313" key="12">
    <source>
        <dbReference type="EMBL" id="ACR11132.1"/>
    </source>
</evidence>
<dbReference type="eggNOG" id="COG3071">
    <property type="taxonomic scope" value="Bacteria"/>
</dbReference>
<dbReference type="InterPro" id="IPR011990">
    <property type="entry name" value="TPR-like_helical_dom_sf"/>
</dbReference>
<evidence type="ECO:0000256" key="5">
    <source>
        <dbReference type="ARBA" id="ARBA00022519"/>
    </source>
</evidence>
<proteinExistence type="predicted"/>
<dbReference type="GO" id="GO:0042168">
    <property type="term" value="P:heme metabolic process"/>
    <property type="evidence" value="ECO:0007669"/>
    <property type="project" value="InterPro"/>
</dbReference>
<keyword evidence="7 10" id="KW-1133">Transmembrane helix</keyword>
<dbReference type="OrthoDB" id="7053339at2"/>
<evidence type="ECO:0000256" key="10">
    <source>
        <dbReference type="SAM" id="Phobius"/>
    </source>
</evidence>
<dbReference type="InterPro" id="IPR010817">
    <property type="entry name" value="HemY_N"/>
</dbReference>
<dbReference type="NCBIfam" id="TIGR00540">
    <property type="entry name" value="TPR_hemY_coli"/>
    <property type="match status" value="1"/>
</dbReference>
<dbReference type="SUPFAM" id="SSF48452">
    <property type="entry name" value="TPR-like"/>
    <property type="match status" value="2"/>
</dbReference>
<evidence type="ECO:0000256" key="6">
    <source>
        <dbReference type="ARBA" id="ARBA00022692"/>
    </source>
</evidence>
<keyword evidence="8 10" id="KW-0472">Membrane</keyword>
<dbReference type="Pfam" id="PF07219">
    <property type="entry name" value="HemY_N"/>
    <property type="match status" value="1"/>
</dbReference>
<keyword evidence="5" id="KW-0997">Cell inner membrane</keyword>
<evidence type="ECO:0000256" key="7">
    <source>
        <dbReference type="ARBA" id="ARBA00022989"/>
    </source>
</evidence>
<dbReference type="InterPro" id="IPR019734">
    <property type="entry name" value="TPR_rpt"/>
</dbReference>
<comment type="function">
    <text evidence="1">Involved in a late step of protoheme IX synthesis.</text>
</comment>
<dbReference type="EMBL" id="CP001614">
    <property type="protein sequence ID" value="ACR11132.1"/>
    <property type="molecule type" value="Genomic_DNA"/>
</dbReference>
<comment type="subcellular location">
    <subcellularLocation>
        <location evidence="2">Cell inner membrane</location>
        <topology evidence="2">Multi-pass membrane protein</topology>
    </subcellularLocation>
</comment>
<evidence type="ECO:0000259" key="11">
    <source>
        <dbReference type="Pfam" id="PF07219"/>
    </source>
</evidence>
<evidence type="ECO:0000256" key="1">
    <source>
        <dbReference type="ARBA" id="ARBA00002962"/>
    </source>
</evidence>
<evidence type="ECO:0000256" key="8">
    <source>
        <dbReference type="ARBA" id="ARBA00023136"/>
    </source>
</evidence>
<gene>
    <name evidence="12" type="ordered locus">TERTU_0200</name>
</gene>
<organism evidence="12 13">
    <name type="scientific">Teredinibacter turnerae (strain ATCC 39867 / T7901)</name>
    <dbReference type="NCBI Taxonomy" id="377629"/>
    <lineage>
        <taxon>Bacteria</taxon>
        <taxon>Pseudomonadati</taxon>
        <taxon>Pseudomonadota</taxon>
        <taxon>Gammaproteobacteria</taxon>
        <taxon>Cellvibrionales</taxon>
        <taxon>Cellvibrionaceae</taxon>
        <taxon>Teredinibacter</taxon>
    </lineage>
</organism>
<dbReference type="UniPathway" id="UPA00252"/>
<keyword evidence="13" id="KW-1185">Reference proteome</keyword>
<dbReference type="STRING" id="377629.TERTU_0200"/>
<dbReference type="Proteomes" id="UP000009080">
    <property type="component" value="Chromosome"/>
</dbReference>
<accession>C5BLH9</accession>
<dbReference type="KEGG" id="ttu:TERTU_0200"/>
<feature type="transmembrane region" description="Helical" evidence="10">
    <location>
        <begin position="43"/>
        <end position="63"/>
    </location>
</feature>